<reference evidence="1 2" key="1">
    <citation type="journal article" date="2023" name="J. Hered.">
        <title>Chromosome-level genome of the wood stork (Mycteria americana) provides insight into avian chromosome evolution.</title>
        <authorList>
            <person name="Flamio R. Jr."/>
            <person name="Ramstad K.M."/>
        </authorList>
    </citation>
    <scope>NUCLEOTIDE SEQUENCE [LARGE SCALE GENOMIC DNA]</scope>
    <source>
        <strain evidence="1">JAX WOST 10</strain>
    </source>
</reference>
<gene>
    <name evidence="1" type="ORF">QYF61_021241</name>
</gene>
<dbReference type="AlphaFoldDB" id="A0AAN7RKM7"/>
<dbReference type="PANTHER" id="PTHR33332">
    <property type="entry name" value="REVERSE TRANSCRIPTASE DOMAIN-CONTAINING PROTEIN"/>
    <property type="match status" value="1"/>
</dbReference>
<evidence type="ECO:0000313" key="1">
    <source>
        <dbReference type="EMBL" id="KAK4806645.1"/>
    </source>
</evidence>
<protein>
    <recommendedName>
        <fullName evidence="3">Rna-directed dna polymerase from mobile element jockey-like</fullName>
    </recommendedName>
</protein>
<keyword evidence="2" id="KW-1185">Reference proteome</keyword>
<name>A0AAN7RKM7_MYCAM</name>
<evidence type="ECO:0008006" key="3">
    <source>
        <dbReference type="Google" id="ProtNLM"/>
    </source>
</evidence>
<comment type="caution">
    <text evidence="1">The sequence shown here is derived from an EMBL/GenBank/DDBJ whole genome shotgun (WGS) entry which is preliminary data.</text>
</comment>
<proteinExistence type="predicted"/>
<accession>A0AAN7RKM7</accession>
<organism evidence="1 2">
    <name type="scientific">Mycteria americana</name>
    <name type="common">Wood stork</name>
    <dbReference type="NCBI Taxonomy" id="33587"/>
    <lineage>
        <taxon>Eukaryota</taxon>
        <taxon>Metazoa</taxon>
        <taxon>Chordata</taxon>
        <taxon>Craniata</taxon>
        <taxon>Vertebrata</taxon>
        <taxon>Euteleostomi</taxon>
        <taxon>Archelosauria</taxon>
        <taxon>Archosauria</taxon>
        <taxon>Dinosauria</taxon>
        <taxon>Saurischia</taxon>
        <taxon>Theropoda</taxon>
        <taxon>Coelurosauria</taxon>
        <taxon>Aves</taxon>
        <taxon>Neognathae</taxon>
        <taxon>Neoaves</taxon>
        <taxon>Aequornithes</taxon>
        <taxon>Ciconiiformes</taxon>
        <taxon>Ciconiidae</taxon>
        <taxon>Mycteria</taxon>
    </lineage>
</organism>
<evidence type="ECO:0000313" key="2">
    <source>
        <dbReference type="Proteomes" id="UP001333110"/>
    </source>
</evidence>
<dbReference type="EMBL" id="JAUNZN010000036">
    <property type="protein sequence ID" value="KAK4806645.1"/>
    <property type="molecule type" value="Genomic_DNA"/>
</dbReference>
<sequence>MGGATFGFRGGTILILHDDFDNQLCSTGHGGHNPHVASRDHGGLLASAKLDLVEHGVLASAGGLSIIHPGVDVLQVAKVDFVQGDLHGYLHIENVVAQGVGEEDGQREGVCFVHQDPHAPPKMDHGAGELATLCDTWWDPGAGQHGAIGAEAVAPGRKAQVRRKREWAYEGDGPNYWEMVQLGPSARILEGSPSGKGSSIPCPLLTALPGVVPVHGKAIERILLGAITSQMKHVIGKSQHGFTKGKSCLTHLIAFYDKATCSDDRLLMRYGLDKQSVRWVGNWLTDRTQKVVVNSSFSNWQPVTMDLDDGIKRTLMKFADDTKLSGEVDTSEGRSTLQEDLDRLEEWANKNLMKFSKDKCKVLHLGKHNPGVQHRLGSTQLGSTSVERDLGDNKLKMNEQCAAVAKKANRMLGCTSRDKEVIIPLCSVLVRPHLEYCVQFWSPLFKNYVDRLVRVQRSTTKMIKGLRSLPYEERLRELGLLSLEKRRLRGDLITMFQYLKGGYKEDFTRNHMEKMRGNGYKLLLGRIRLAQKENFSQ</sequence>
<dbReference type="Proteomes" id="UP001333110">
    <property type="component" value="Unassembled WGS sequence"/>
</dbReference>